<proteinExistence type="predicted"/>
<keyword evidence="3" id="KW-1133">Transmembrane helix</keyword>
<evidence type="ECO:0000256" key="3">
    <source>
        <dbReference type="SAM" id="Phobius"/>
    </source>
</evidence>
<dbReference type="InterPro" id="IPR001623">
    <property type="entry name" value="DnaJ_domain"/>
</dbReference>
<sequence>MRRGLDVLELDEDADERAIKRAYARLLRVTRPDDDPVAFQHLHEAYQSALSWVKQRDQPLDIDQDKHALPTMQDPSLEPASRAHIDAIHAAIALDRQLEQERGPYGHDPVRIVQTTPMPPADTGLDKVVEPSQSDPHGPDALPTAHALAPQPTLAPAGDGERSPLRSVDQMVAAILIRLAAAARGSDDDTTVPALETWLQAQPELWSLHDKPLIAASLLEQLREASPPLPREVVEHVASSFGWDDIGNGLDAEDLQRIVRRCDQAWMLTDAGRQRLAWHVSRLDTSIVRPDMRPVLDRLRRPRSRWRNLLESLPWSRPDITVLTLAALRYWPDRELPPGLSATQVAFWSRFGSRQDPLRSQVAALRAWLAGLLCGTICLVGVINSWPLASTEGGMTGGAKAALSLAIGTLLIPLGWYLICGLRMLISWQVNPVAAGSWRQVASLPVTVVVGAGLLLLFQHESFPDMSGILLARGLVFALWLVAFIGTTTQRQRLGMADHGALDRVSMIPGLIFPWLGLVIVLGYWARTQVLRRRSPQ</sequence>
<feature type="transmembrane region" description="Helical" evidence="3">
    <location>
        <begin position="507"/>
        <end position="526"/>
    </location>
</feature>
<feature type="transmembrane region" description="Helical" evidence="3">
    <location>
        <begin position="438"/>
        <end position="458"/>
    </location>
</feature>
<evidence type="ECO:0000313" key="5">
    <source>
        <dbReference type="Proteomes" id="UP001225498"/>
    </source>
</evidence>
<keyword evidence="3" id="KW-0812">Transmembrane</keyword>
<organism evidence="4 5">
    <name type="scientific">Stenotrophomonas maltophilia</name>
    <name type="common">Pseudomonas maltophilia</name>
    <name type="synonym">Xanthomonas maltophilia</name>
    <dbReference type="NCBI Taxonomy" id="40324"/>
    <lineage>
        <taxon>Bacteria</taxon>
        <taxon>Pseudomonadati</taxon>
        <taxon>Pseudomonadota</taxon>
        <taxon>Gammaproteobacteria</taxon>
        <taxon>Lysobacterales</taxon>
        <taxon>Lysobacteraceae</taxon>
        <taxon>Stenotrophomonas</taxon>
        <taxon>Stenotrophomonas maltophilia group</taxon>
    </lineage>
</organism>
<accession>A0AAI9G1I1</accession>
<dbReference type="CDD" id="cd06257">
    <property type="entry name" value="DnaJ"/>
    <property type="match status" value="1"/>
</dbReference>
<dbReference type="InterPro" id="IPR036869">
    <property type="entry name" value="J_dom_sf"/>
</dbReference>
<name>A0AAI9G1I1_STEMA</name>
<dbReference type="Proteomes" id="UP001225498">
    <property type="component" value="Unassembled WGS sequence"/>
</dbReference>
<feature type="transmembrane region" description="Helical" evidence="3">
    <location>
        <begin position="470"/>
        <end position="487"/>
    </location>
</feature>
<dbReference type="Gene3D" id="1.10.287.110">
    <property type="entry name" value="DnaJ domain"/>
    <property type="match status" value="1"/>
</dbReference>
<dbReference type="SUPFAM" id="SSF46565">
    <property type="entry name" value="Chaperone J-domain"/>
    <property type="match status" value="1"/>
</dbReference>
<feature type="transmembrane region" description="Helical" evidence="3">
    <location>
        <begin position="401"/>
        <end position="426"/>
    </location>
</feature>
<dbReference type="EMBL" id="ABLTIR010000073">
    <property type="protein sequence ID" value="EKZ1927925.1"/>
    <property type="molecule type" value="Genomic_DNA"/>
</dbReference>
<feature type="transmembrane region" description="Helical" evidence="3">
    <location>
        <begin position="367"/>
        <end position="389"/>
    </location>
</feature>
<keyword evidence="1" id="KW-0143">Chaperone</keyword>
<evidence type="ECO:0000256" key="2">
    <source>
        <dbReference type="SAM" id="MobiDB-lite"/>
    </source>
</evidence>
<reference evidence="4" key="1">
    <citation type="submission" date="2023-08" db="EMBL/GenBank/DDBJ databases">
        <authorList>
            <consortium name="Clinical and Environmental Microbiology Branch: Whole genome sequencing antimicrobial resistance pathogens in the healthcare setting"/>
        </authorList>
    </citation>
    <scope>NUCLEOTIDE SEQUENCE</scope>
    <source>
        <strain evidence="4">2023CJ-00293</strain>
    </source>
</reference>
<dbReference type="AlphaFoldDB" id="A0AAI9G1I1"/>
<dbReference type="RefSeq" id="WP_005411667.1">
    <property type="nucleotide sequence ID" value="NZ_CP098483.1"/>
</dbReference>
<gene>
    <name evidence="4" type="ORF">REH87_002951</name>
</gene>
<evidence type="ECO:0000313" key="4">
    <source>
        <dbReference type="EMBL" id="EKZ1927925.1"/>
    </source>
</evidence>
<feature type="region of interest" description="Disordered" evidence="2">
    <location>
        <begin position="129"/>
        <end position="164"/>
    </location>
</feature>
<protein>
    <submittedName>
        <fullName evidence="4">Molecular chaperone DnaJ</fullName>
    </submittedName>
</protein>
<evidence type="ECO:0000256" key="1">
    <source>
        <dbReference type="ARBA" id="ARBA00023186"/>
    </source>
</evidence>
<comment type="caution">
    <text evidence="4">The sequence shown here is derived from an EMBL/GenBank/DDBJ whole genome shotgun (WGS) entry which is preliminary data.</text>
</comment>
<keyword evidence="3" id="KW-0472">Membrane</keyword>